<proteinExistence type="predicted"/>
<dbReference type="OrthoDB" id="2081253at2"/>
<evidence type="ECO:0000313" key="1">
    <source>
        <dbReference type="EMBL" id="RJE87133.1"/>
    </source>
</evidence>
<dbReference type="AlphaFoldDB" id="A0A418T1U9"/>
<gene>
    <name evidence="1" type="ORF">D3P04_05125</name>
</gene>
<evidence type="ECO:0008006" key="3">
    <source>
        <dbReference type="Google" id="ProtNLM"/>
    </source>
</evidence>
<dbReference type="Proteomes" id="UP000284202">
    <property type="component" value="Unassembled WGS sequence"/>
</dbReference>
<keyword evidence="2" id="KW-1185">Reference proteome</keyword>
<dbReference type="Pfam" id="PF05069">
    <property type="entry name" value="Phage_tail_S"/>
    <property type="match status" value="1"/>
</dbReference>
<sequence length="169" mass="18051">MAGVSYQFDLHDLGAVSAFDQAAAASEDMFPLMDAIGRVLVNGAVERIGVTNVDPDGVPWPQSFRAEVFGGPTLHATGNLMRSIVSAPESRQVTVGSNLIYAGVHQEGAVIRAKTAKGLFFMLADGEEVVVGEVWVPRRPYLGISDAEEEDIADLTVAYFTDLLEGVPQ</sequence>
<dbReference type="EMBL" id="QZCG01000003">
    <property type="protein sequence ID" value="RJE87133.1"/>
    <property type="molecule type" value="Genomic_DNA"/>
</dbReference>
<protein>
    <recommendedName>
        <fullName evidence="3">Phage virion morphogenesis protein</fullName>
    </recommendedName>
</protein>
<dbReference type="RefSeq" id="WP_119746619.1">
    <property type="nucleotide sequence ID" value="NZ_QZCG01000003.1"/>
</dbReference>
<accession>A0A418T1U9</accession>
<comment type="caution">
    <text evidence="1">The sequence shown here is derived from an EMBL/GenBank/DDBJ whole genome shotgun (WGS) entry which is preliminary data.</text>
</comment>
<reference evidence="2" key="1">
    <citation type="submission" date="2018-09" db="EMBL/GenBank/DDBJ databases">
        <title>Acidovorax cavernicola nov. sp. isolated from Gruta de las Maravillas (Aracena, Spain).</title>
        <authorList>
            <person name="Jurado V."/>
            <person name="Gutierrez-Patricio S."/>
            <person name="Gonzalez-Pimentel J.L."/>
            <person name="Miller A.Z."/>
            <person name="Laiz L."/>
            <person name="Saiz-Jimenez C."/>
        </authorList>
    </citation>
    <scope>NUCLEOTIDE SEQUENCE [LARGE SCALE GENOMIC DNA]</scope>
    <source>
        <strain evidence="2">1011MAR3C25</strain>
    </source>
</reference>
<organism evidence="1 2">
    <name type="scientific">Paracoccus onubensis</name>
    <dbReference type="NCBI Taxonomy" id="1675788"/>
    <lineage>
        <taxon>Bacteria</taxon>
        <taxon>Pseudomonadati</taxon>
        <taxon>Pseudomonadota</taxon>
        <taxon>Alphaproteobacteria</taxon>
        <taxon>Rhodobacterales</taxon>
        <taxon>Paracoccaceae</taxon>
        <taxon>Paracoccus</taxon>
    </lineage>
</organism>
<evidence type="ECO:0000313" key="2">
    <source>
        <dbReference type="Proteomes" id="UP000284202"/>
    </source>
</evidence>
<name>A0A418T1U9_9RHOB</name>
<dbReference type="InterPro" id="IPR006522">
    <property type="entry name" value="Phage_virion_morphogenesis"/>
</dbReference>